<comment type="caution">
    <text evidence="1">The sequence shown here is derived from an EMBL/GenBank/DDBJ whole genome shotgun (WGS) entry which is preliminary data.</text>
</comment>
<dbReference type="PANTHER" id="PTHR37540">
    <property type="entry name" value="TRANSCRIPTION FACTOR (ACR-2), PUTATIVE-RELATED-RELATED"/>
    <property type="match status" value="1"/>
</dbReference>
<keyword evidence="2" id="KW-1185">Reference proteome</keyword>
<sequence>MTYPRVFICYTHPSQFQDRQHRSQVKSYVSTRAYWIEQRARLGIRYASSRETKHEVDSDREASSLSFINFTTIDQALVEKRPRTMAGTRSTATGRRHAITAGKDFSLNPSHDKNVPAFLATTTPPTPIDPLPGILHRHSHGFAAANLDAVDANYNPIFHVFDVVNILGNNYYRQMQDEDAFHAGVAAMQVLRDAFVSSCSQDGPSAGVLRFVQIAISKLRDRIARHDRCNDDATIMTVLFLAHLAMAFGDMAAFRMHRRAIRDMVQSRGGLDKLNQDMWIKPTVRQFDTCWSQLHGDPMFTEDEDTRLIFYPKPPLTAEMRQIVDRIPFGFQQLVQNAVLSVEMVILLGRIAQYQKLAQSEDALTCNRRHDNFGEACPSLRTPGLNLEKYLTFSLLLYSSITFSPKRSLLEACHLVFGIPRCLLTKDLPSFFGKSPDETKCIVWMWLVLIASWTIANRTKSTSGRSLTFQLVERYPELRAWTEVKGLLHDFFSSGVLLESLQHLWEDLRLDGAEISQAV</sequence>
<evidence type="ECO:0000313" key="1">
    <source>
        <dbReference type="EMBL" id="OAP65783.1"/>
    </source>
</evidence>
<dbReference type="Proteomes" id="UP000078343">
    <property type="component" value="Unassembled WGS sequence"/>
</dbReference>
<dbReference type="PANTHER" id="PTHR37540:SF5">
    <property type="entry name" value="TRANSCRIPTION FACTOR DOMAIN-CONTAINING PROTEIN"/>
    <property type="match status" value="1"/>
</dbReference>
<evidence type="ECO:0008006" key="3">
    <source>
        <dbReference type="Google" id="ProtNLM"/>
    </source>
</evidence>
<proteinExistence type="predicted"/>
<protein>
    <recommendedName>
        <fullName evidence="3">Transcription factor domain-containing protein</fullName>
    </recommendedName>
</protein>
<dbReference type="EMBL" id="LVYI01000001">
    <property type="protein sequence ID" value="OAP65783.1"/>
    <property type="molecule type" value="Genomic_DNA"/>
</dbReference>
<dbReference type="OrthoDB" id="415825at2759"/>
<dbReference type="RefSeq" id="XP_018699150.1">
    <property type="nucleotide sequence ID" value="XM_018833271.1"/>
</dbReference>
<name>A0A179A300_9EURO</name>
<reference evidence="1 2" key="1">
    <citation type="submission" date="2016-04" db="EMBL/GenBank/DDBJ databases">
        <title>Draft genome of Fonsecaea erecta CBS 125763.</title>
        <authorList>
            <person name="Weiss V.A."/>
            <person name="Vicente V.A."/>
            <person name="Raittz R.T."/>
            <person name="Moreno L.F."/>
            <person name="De Souza E.M."/>
            <person name="Pedrosa F.O."/>
            <person name="Steffens M.B."/>
            <person name="Faoro H."/>
            <person name="Tadra-Sfeir M.Z."/>
            <person name="Najafzadeh M.J."/>
            <person name="Felipe M.S."/>
            <person name="Teixeira M."/>
            <person name="Sun J."/>
            <person name="Xi L."/>
            <person name="Gomes R."/>
            <person name="De Azevedo C.M."/>
            <person name="Salgado C.G."/>
            <person name="Da Silva M.B."/>
            <person name="Nascimento M.F."/>
            <person name="Queiroz-Telles F."/>
            <person name="Attili D.S."/>
            <person name="Gorbushina A."/>
        </authorList>
    </citation>
    <scope>NUCLEOTIDE SEQUENCE [LARGE SCALE GENOMIC DNA]</scope>
    <source>
        <strain evidence="1 2">CBS 125763</strain>
    </source>
</reference>
<dbReference type="AlphaFoldDB" id="A0A179A300"/>
<evidence type="ECO:0000313" key="2">
    <source>
        <dbReference type="Proteomes" id="UP000078343"/>
    </source>
</evidence>
<organism evidence="1 2">
    <name type="scientific">Fonsecaea erecta</name>
    <dbReference type="NCBI Taxonomy" id="1367422"/>
    <lineage>
        <taxon>Eukaryota</taxon>
        <taxon>Fungi</taxon>
        <taxon>Dikarya</taxon>
        <taxon>Ascomycota</taxon>
        <taxon>Pezizomycotina</taxon>
        <taxon>Eurotiomycetes</taxon>
        <taxon>Chaetothyriomycetidae</taxon>
        <taxon>Chaetothyriales</taxon>
        <taxon>Herpotrichiellaceae</taxon>
        <taxon>Fonsecaea</taxon>
    </lineage>
</organism>
<accession>A0A179A300</accession>
<gene>
    <name evidence="1" type="ORF">AYL99_01755</name>
</gene>
<dbReference type="GeneID" id="30005925"/>